<name>A0A2N3PM30_9PROT</name>
<protein>
    <submittedName>
        <fullName evidence="1">Uncharacterized protein</fullName>
    </submittedName>
</protein>
<proteinExistence type="predicted"/>
<dbReference type="AlphaFoldDB" id="A0A2N3PM30"/>
<comment type="caution">
    <text evidence="1">The sequence shown here is derived from an EMBL/GenBank/DDBJ whole genome shotgun (WGS) entry which is preliminary data.</text>
</comment>
<dbReference type="Proteomes" id="UP000233293">
    <property type="component" value="Unassembled WGS sequence"/>
</dbReference>
<accession>A0A2N3PM30</accession>
<reference evidence="2" key="1">
    <citation type="submission" date="2017-12" db="EMBL/GenBank/DDBJ databases">
        <title>Draft genome sequence of Telmatospirillum siberiense 26-4b1T, an acidotolerant peatland alphaproteobacterium potentially involved in sulfur cycling.</title>
        <authorList>
            <person name="Hausmann B."/>
            <person name="Pjevac P."/>
            <person name="Schreck K."/>
            <person name="Herbold C.W."/>
            <person name="Daims H."/>
            <person name="Wagner M."/>
            <person name="Pester M."/>
            <person name="Loy A."/>
        </authorList>
    </citation>
    <scope>NUCLEOTIDE SEQUENCE [LARGE SCALE GENOMIC DNA]</scope>
    <source>
        <strain evidence="2">26-4b1</strain>
    </source>
</reference>
<sequence>MDFLFRKVHLVGVLRMARVMRIGTDQEIGSPTPNLLPTSREGCGRIQSGFPAPLFNRSIAELYTGLTGQGSLTVADELPIMLAELPTVDGIREP</sequence>
<organism evidence="1 2">
    <name type="scientific">Telmatospirillum siberiense</name>
    <dbReference type="NCBI Taxonomy" id="382514"/>
    <lineage>
        <taxon>Bacteria</taxon>
        <taxon>Pseudomonadati</taxon>
        <taxon>Pseudomonadota</taxon>
        <taxon>Alphaproteobacteria</taxon>
        <taxon>Rhodospirillales</taxon>
        <taxon>Rhodospirillaceae</taxon>
        <taxon>Telmatospirillum</taxon>
    </lineage>
</organism>
<evidence type="ECO:0000313" key="1">
    <source>
        <dbReference type="EMBL" id="PKU21446.1"/>
    </source>
</evidence>
<dbReference type="EMBL" id="PIUM01000059">
    <property type="protein sequence ID" value="PKU21446.1"/>
    <property type="molecule type" value="Genomic_DNA"/>
</dbReference>
<gene>
    <name evidence="1" type="ORF">CWS72_26715</name>
</gene>
<keyword evidence="2" id="KW-1185">Reference proteome</keyword>
<evidence type="ECO:0000313" key="2">
    <source>
        <dbReference type="Proteomes" id="UP000233293"/>
    </source>
</evidence>